<dbReference type="EMBL" id="AP008957">
    <property type="protein sequence ID" value="BAH33571.1"/>
    <property type="molecule type" value="Genomic_DNA"/>
</dbReference>
<name>C0ZYY6_RHOE4</name>
<evidence type="ECO:0000313" key="1">
    <source>
        <dbReference type="EMBL" id="BAH33571.1"/>
    </source>
</evidence>
<reference evidence="2" key="1">
    <citation type="submission" date="2005-03" db="EMBL/GenBank/DDBJ databases">
        <title>Comparison of the complete genome sequences of Rhodococcus erythropolis PR4 and Rhodococcus opacus B4.</title>
        <authorList>
            <person name="Takarada H."/>
            <person name="Sekine M."/>
            <person name="Hosoyama A."/>
            <person name="Yamada R."/>
            <person name="Fujisawa T."/>
            <person name="Omata S."/>
            <person name="Shimizu A."/>
            <person name="Tsukatani N."/>
            <person name="Tanikawa S."/>
            <person name="Fujita N."/>
            <person name="Harayama S."/>
        </authorList>
    </citation>
    <scope>NUCLEOTIDE SEQUENCE [LARGE SCALE GENOMIC DNA]</scope>
    <source>
        <strain evidence="2">PR4 / NBRC 100887</strain>
    </source>
</reference>
<accession>C0ZYY6</accession>
<evidence type="ECO:0000313" key="2">
    <source>
        <dbReference type="Proteomes" id="UP000002204"/>
    </source>
</evidence>
<proteinExistence type="predicted"/>
<dbReference type="KEGG" id="rer:RER_28630"/>
<dbReference type="AlphaFoldDB" id="C0ZYY6"/>
<gene>
    <name evidence="1" type="ordered locus">RER_28630</name>
</gene>
<reference evidence="1 2" key="2">
    <citation type="journal article" date="2006" name="Environ. Microbiol.">
        <title>Sequence analysis of three plasmids harboured in Rhodococcus erythropolis strain PR4.</title>
        <authorList>
            <person name="Sekine M."/>
            <person name="Tanikawa S."/>
            <person name="Omata S."/>
            <person name="Saito M."/>
            <person name="Fujisawa T."/>
            <person name="Tsukatani N."/>
            <person name="Tajima T."/>
            <person name="Sekigawa T."/>
            <person name="Kosugi H."/>
            <person name="Matsuo Y."/>
            <person name="Nishiko R."/>
            <person name="Imamura K."/>
            <person name="Ito M."/>
            <person name="Narita H."/>
            <person name="Tago S."/>
            <person name="Fujita N."/>
            <person name="Harayama S."/>
        </authorList>
    </citation>
    <scope>NUCLEOTIDE SEQUENCE [LARGE SCALE GENOMIC DNA]</scope>
    <source>
        <strain evidence="2">PR4 / NBRC 100887</strain>
    </source>
</reference>
<dbReference type="HOGENOM" id="CLU_3011342_0_0_11"/>
<organism evidence="1 2">
    <name type="scientific">Rhodococcus erythropolis (strain PR4 / NBRC 100887)</name>
    <dbReference type="NCBI Taxonomy" id="234621"/>
    <lineage>
        <taxon>Bacteria</taxon>
        <taxon>Bacillati</taxon>
        <taxon>Actinomycetota</taxon>
        <taxon>Actinomycetes</taxon>
        <taxon>Mycobacteriales</taxon>
        <taxon>Nocardiaceae</taxon>
        <taxon>Rhodococcus</taxon>
        <taxon>Rhodococcus erythropolis group</taxon>
    </lineage>
</organism>
<protein>
    <submittedName>
        <fullName evidence="1">Uncharacterized protein</fullName>
    </submittedName>
</protein>
<dbReference type="Proteomes" id="UP000002204">
    <property type="component" value="Chromosome"/>
</dbReference>
<sequence>MSQDSLAFFKPPSAPLAGFMRATSDIATNTVTVTVGQQCAQAFCRNTHRYTRLTGK</sequence>